<feature type="signal peptide" evidence="1">
    <location>
        <begin position="1"/>
        <end position="24"/>
    </location>
</feature>
<gene>
    <name evidence="2" type="ORF">CYNAS_LOCUS13954</name>
</gene>
<comment type="caution">
    <text evidence="2">The sequence shown here is derived from an EMBL/GenBank/DDBJ whole genome shotgun (WGS) entry which is preliminary data.</text>
</comment>
<keyword evidence="1" id="KW-0732">Signal</keyword>
<dbReference type="EMBL" id="CATQJL010000305">
    <property type="protein sequence ID" value="CAJ0601971.1"/>
    <property type="molecule type" value="Genomic_DNA"/>
</dbReference>
<feature type="chain" id="PRO_5041394039" evidence="1">
    <location>
        <begin position="25"/>
        <end position="128"/>
    </location>
</feature>
<accession>A0AA36M865</accession>
<proteinExistence type="predicted"/>
<evidence type="ECO:0000256" key="1">
    <source>
        <dbReference type="SAM" id="SignalP"/>
    </source>
</evidence>
<evidence type="ECO:0000313" key="2">
    <source>
        <dbReference type="EMBL" id="CAJ0601971.1"/>
    </source>
</evidence>
<reference evidence="2" key="1">
    <citation type="submission" date="2023-07" db="EMBL/GenBank/DDBJ databases">
        <authorList>
            <consortium name="CYATHOMIX"/>
        </authorList>
    </citation>
    <scope>NUCLEOTIDE SEQUENCE</scope>
    <source>
        <strain evidence="2">N/A</strain>
    </source>
</reference>
<evidence type="ECO:0000313" key="3">
    <source>
        <dbReference type="Proteomes" id="UP001176961"/>
    </source>
</evidence>
<sequence length="128" mass="13564">MSALYITIILIAAVALMQVAPTLHDLQGDYGISLNNFNFKGRNSIASESFGNSTTNSSTLGPVPGNVTSTLSPVPKNVTSTVPLKNVTSTSTFPKNVTSTSVIQTTSNLTPSARFYCILVVFLTLIYS</sequence>
<keyword evidence="3" id="KW-1185">Reference proteome</keyword>
<name>A0AA36M865_CYLNA</name>
<organism evidence="2 3">
    <name type="scientific">Cylicocyclus nassatus</name>
    <name type="common">Nematode worm</name>
    <dbReference type="NCBI Taxonomy" id="53992"/>
    <lineage>
        <taxon>Eukaryota</taxon>
        <taxon>Metazoa</taxon>
        <taxon>Ecdysozoa</taxon>
        <taxon>Nematoda</taxon>
        <taxon>Chromadorea</taxon>
        <taxon>Rhabditida</taxon>
        <taxon>Rhabditina</taxon>
        <taxon>Rhabditomorpha</taxon>
        <taxon>Strongyloidea</taxon>
        <taxon>Strongylidae</taxon>
        <taxon>Cylicocyclus</taxon>
    </lineage>
</organism>
<protein>
    <submittedName>
        <fullName evidence="2">Uncharacterized protein</fullName>
    </submittedName>
</protein>
<dbReference type="Proteomes" id="UP001176961">
    <property type="component" value="Unassembled WGS sequence"/>
</dbReference>
<dbReference type="AlphaFoldDB" id="A0AA36M865"/>